<dbReference type="AlphaFoldDB" id="A0A194XPQ8"/>
<name>A0A194XPQ8_MOLSC</name>
<dbReference type="InParanoid" id="A0A194XPQ8"/>
<sequence>MDTYINNRSRLTAIAAAPKKTVSKADKKTCTKDEPVIRKLGASADFSITISGITRNEMRERGKYYTKSMKLPGNIDLYNTPTYSVVKDLTQNMSVQARKAEIMDSKYWEIIVDVQSLSSGPSDPSILHKVQELTPLLNEIQKLIVKITLPSNFITTKADYMNSPTRRFLNRLVRQLRACRSMKWMRIVLVLPKGHPGFESNSPTPAFPAYYVIPFYALRFRSWRIQYQGLGQHTKFLNDFHVSEVDDRNNDFWAPSA</sequence>
<accession>A0A194XPQ8</accession>
<dbReference type="KEGG" id="psco:LY89DRAFT_665277"/>
<evidence type="ECO:0000313" key="1">
    <source>
        <dbReference type="EMBL" id="KUJ22146.1"/>
    </source>
</evidence>
<dbReference type="EMBL" id="KQ947407">
    <property type="protein sequence ID" value="KUJ22146.1"/>
    <property type="molecule type" value="Genomic_DNA"/>
</dbReference>
<dbReference type="GeneID" id="28822556"/>
<evidence type="ECO:0000313" key="2">
    <source>
        <dbReference type="Proteomes" id="UP000070700"/>
    </source>
</evidence>
<gene>
    <name evidence="1" type="ORF">LY89DRAFT_665277</name>
</gene>
<keyword evidence="2" id="KW-1185">Reference proteome</keyword>
<proteinExistence type="predicted"/>
<organism evidence="1 2">
    <name type="scientific">Mollisia scopiformis</name>
    <name type="common">Conifer needle endophyte fungus</name>
    <name type="synonym">Phialocephala scopiformis</name>
    <dbReference type="NCBI Taxonomy" id="149040"/>
    <lineage>
        <taxon>Eukaryota</taxon>
        <taxon>Fungi</taxon>
        <taxon>Dikarya</taxon>
        <taxon>Ascomycota</taxon>
        <taxon>Pezizomycotina</taxon>
        <taxon>Leotiomycetes</taxon>
        <taxon>Helotiales</taxon>
        <taxon>Mollisiaceae</taxon>
        <taxon>Mollisia</taxon>
    </lineage>
</organism>
<reference evidence="1 2" key="1">
    <citation type="submission" date="2015-10" db="EMBL/GenBank/DDBJ databases">
        <title>Full genome of DAOMC 229536 Phialocephala scopiformis, a fungal endophyte of spruce producing the potent anti-insectan compound rugulosin.</title>
        <authorList>
            <consortium name="DOE Joint Genome Institute"/>
            <person name="Walker A.K."/>
            <person name="Frasz S.L."/>
            <person name="Seifert K.A."/>
            <person name="Miller J.D."/>
            <person name="Mondo S.J."/>
            <person name="Labutti K."/>
            <person name="Lipzen A."/>
            <person name="Dockter R."/>
            <person name="Kennedy M."/>
            <person name="Grigoriev I.V."/>
            <person name="Spatafora J.W."/>
        </authorList>
    </citation>
    <scope>NUCLEOTIDE SEQUENCE [LARGE SCALE GENOMIC DNA]</scope>
    <source>
        <strain evidence="1 2">CBS 120377</strain>
    </source>
</reference>
<dbReference type="RefSeq" id="XP_018076501.1">
    <property type="nucleotide sequence ID" value="XM_018212830.1"/>
</dbReference>
<dbReference type="Proteomes" id="UP000070700">
    <property type="component" value="Unassembled WGS sequence"/>
</dbReference>
<protein>
    <submittedName>
        <fullName evidence="1">Uncharacterized protein</fullName>
    </submittedName>
</protein>